<dbReference type="EMBL" id="JAWDGP010001973">
    <property type="protein sequence ID" value="KAK3786342.1"/>
    <property type="molecule type" value="Genomic_DNA"/>
</dbReference>
<dbReference type="AlphaFoldDB" id="A0AAE1AGL4"/>
<protein>
    <submittedName>
        <fullName evidence="2">Uncharacterized protein</fullName>
    </submittedName>
</protein>
<gene>
    <name evidence="2" type="ORF">RRG08_022965</name>
</gene>
<evidence type="ECO:0000313" key="2">
    <source>
        <dbReference type="EMBL" id="KAK3786342.1"/>
    </source>
</evidence>
<organism evidence="2 3">
    <name type="scientific">Elysia crispata</name>
    <name type="common">lettuce slug</name>
    <dbReference type="NCBI Taxonomy" id="231223"/>
    <lineage>
        <taxon>Eukaryota</taxon>
        <taxon>Metazoa</taxon>
        <taxon>Spiralia</taxon>
        <taxon>Lophotrochozoa</taxon>
        <taxon>Mollusca</taxon>
        <taxon>Gastropoda</taxon>
        <taxon>Heterobranchia</taxon>
        <taxon>Euthyneura</taxon>
        <taxon>Panpulmonata</taxon>
        <taxon>Sacoglossa</taxon>
        <taxon>Placobranchoidea</taxon>
        <taxon>Plakobranchidae</taxon>
        <taxon>Elysia</taxon>
    </lineage>
</organism>
<feature type="compositionally biased region" description="Basic and acidic residues" evidence="1">
    <location>
        <begin position="12"/>
        <end position="23"/>
    </location>
</feature>
<keyword evidence="3" id="KW-1185">Reference proteome</keyword>
<accession>A0AAE1AGL4</accession>
<dbReference type="Proteomes" id="UP001283361">
    <property type="component" value="Unassembled WGS sequence"/>
</dbReference>
<feature type="compositionally biased region" description="Basic residues" evidence="1">
    <location>
        <begin position="1"/>
        <end position="11"/>
    </location>
</feature>
<comment type="caution">
    <text evidence="2">The sequence shown here is derived from an EMBL/GenBank/DDBJ whole genome shotgun (WGS) entry which is preliminary data.</text>
</comment>
<evidence type="ECO:0000313" key="3">
    <source>
        <dbReference type="Proteomes" id="UP001283361"/>
    </source>
</evidence>
<reference evidence="2" key="1">
    <citation type="journal article" date="2023" name="G3 (Bethesda)">
        <title>A reference genome for the long-term kleptoplast-retaining sea slug Elysia crispata morphotype clarki.</title>
        <authorList>
            <person name="Eastman K.E."/>
            <person name="Pendleton A.L."/>
            <person name="Shaikh M.A."/>
            <person name="Suttiyut T."/>
            <person name="Ogas R."/>
            <person name="Tomko P."/>
            <person name="Gavelis G."/>
            <person name="Widhalm J.R."/>
            <person name="Wisecaver J.H."/>
        </authorList>
    </citation>
    <scope>NUCLEOTIDE SEQUENCE</scope>
    <source>
        <strain evidence="2">ECLA1</strain>
    </source>
</reference>
<evidence type="ECO:0000256" key="1">
    <source>
        <dbReference type="SAM" id="MobiDB-lite"/>
    </source>
</evidence>
<feature type="region of interest" description="Disordered" evidence="1">
    <location>
        <begin position="1"/>
        <end position="25"/>
    </location>
</feature>
<sequence>MRAMRKGRNPRWRREVRAQRMREQSVTPHTNKKFEIFLKRRLAADKTSLNPRKLNFVGTSSVRKSHLYCSALWDQGSLNQDLRLQAERATKATRQAVALVIGPAGQDELPFFPHAAVVRPHSHQCSGPVRLLASDGKGSQCGGACGGALAEV</sequence>
<name>A0AAE1AGL4_9GAST</name>
<proteinExistence type="predicted"/>